<feature type="compositionally biased region" description="Polar residues" evidence="3">
    <location>
        <begin position="486"/>
        <end position="496"/>
    </location>
</feature>
<feature type="region of interest" description="Disordered" evidence="3">
    <location>
        <begin position="471"/>
        <end position="506"/>
    </location>
</feature>
<feature type="region of interest" description="Disordered" evidence="3">
    <location>
        <begin position="670"/>
        <end position="725"/>
    </location>
</feature>
<organism evidence="4 5">
    <name type="scientific">Diploscapter pachys</name>
    <dbReference type="NCBI Taxonomy" id="2018661"/>
    <lineage>
        <taxon>Eukaryota</taxon>
        <taxon>Metazoa</taxon>
        <taxon>Ecdysozoa</taxon>
        <taxon>Nematoda</taxon>
        <taxon>Chromadorea</taxon>
        <taxon>Rhabditida</taxon>
        <taxon>Rhabditina</taxon>
        <taxon>Rhabditomorpha</taxon>
        <taxon>Rhabditoidea</taxon>
        <taxon>Rhabditidae</taxon>
        <taxon>Diploscapter</taxon>
    </lineage>
</organism>
<dbReference type="PANTHER" id="PTHR21551">
    <property type="entry name" value="TOPOISOMERASE II-ASSOCIATED PROTEIN PAT1"/>
    <property type="match status" value="1"/>
</dbReference>
<evidence type="ECO:0008006" key="6">
    <source>
        <dbReference type="Google" id="ProtNLM"/>
    </source>
</evidence>
<dbReference type="GO" id="GO:0000932">
    <property type="term" value="C:P-body"/>
    <property type="evidence" value="ECO:0007669"/>
    <property type="project" value="UniProtKB-SubCell"/>
</dbReference>
<dbReference type="PANTHER" id="PTHR21551:SF0">
    <property type="entry name" value="PROTEIN ASSOCIATED WITH TOPO II RELATED-1, ISOFORM A"/>
    <property type="match status" value="1"/>
</dbReference>
<feature type="compositionally biased region" description="Basic and acidic residues" evidence="3">
    <location>
        <begin position="670"/>
        <end position="706"/>
    </location>
</feature>
<evidence type="ECO:0000313" key="4">
    <source>
        <dbReference type="EMBL" id="PAV71239.1"/>
    </source>
</evidence>
<feature type="compositionally biased region" description="Polar residues" evidence="3">
    <location>
        <begin position="544"/>
        <end position="561"/>
    </location>
</feature>
<keyword evidence="5" id="KW-1185">Reference proteome</keyword>
<sequence>MDKLGGARTLEDIESELMFGTLPESDDENGLELDQDEIDAINDETFGGEVAGNDAELEDYAAQTASLRLDDPVWDSAGGGLAEPDASQIPMPVFDSTSFDNLTFGTSPLNSMLAGNFAKGLWDPSSNGLFNLWGESAGRADGQGSSIFGDLTGKEDSKTDPLAAQLLESSRFGLFGDVPSSSAIQKPATSTRKPDDVNKVQQQMLEDSRIVRPSAHGYKQPTLGEQQTSAEEAFPRLVPQSGIPSSRPEVPPPHHPQPTQILPSPIPGVAKPPPLPPQAMSAEELERQLLQQNTHTSTTNQENSAARIFDLLMPKNIPSTSAKQPQSSPVPGQIPPQLAALQSGQPIPGIAPTQPPPQIPKHGPGTGATVRPPPNQDVMPPLPMVLPPQAPQAAHAYMANLPPLAALPPTFAQLFPIWLVRLTGRTQHLPPTVPPIPSIIGQMYQQVKDPQAVLAITHVLINRGMVLQSMHYQQQQQAKGQGQEGKSNGPNQSQPPFSGPNRMPMLPPEMIAQMRAAGIPMPAPFANQQQQPMMPGLPPHLQRSHSQTPTSGMQSGRSSVFQRKPPGMPSVRTIEDLALDQYAGYMSFKEKEWLMKIQTLQCQGPTQDPMIEDYYYTLWKAKKVAEGCKSEQKVEKQQHVEKRTETRQSKDNINDEIRERYRERCRINGERRREEREREKAERRKAREQEKEQSEPRETTTKKEVGSKFAGSLGLPSKSTTNNPRHLIKVGTTEMTEEEIARRLASTQKRLRTLLMRLESAILVIIECQDLRSQAPNDQSVQAEISKNIDLILKELFGDELSKVIQINKGRALISRLLKVAAPKDQARAIISMLSMAKNVRKGVMEDVISDVVPSIYASAMGMSRDQMILILSAINVDQLKIDLAEKNLFAREILLTLLLACSKKKASNISLKLFQWLLGPTTNIDWNSGWSSSLASWRQLLKLNDDDVILLVEWLKLLSLDETSQTIAVQIAAALQTVL</sequence>
<feature type="compositionally biased region" description="Low complexity" evidence="3">
    <location>
        <begin position="473"/>
        <end position="485"/>
    </location>
</feature>
<keyword evidence="2" id="KW-0963">Cytoplasm</keyword>
<evidence type="ECO:0000313" key="5">
    <source>
        <dbReference type="Proteomes" id="UP000218231"/>
    </source>
</evidence>
<dbReference type="AlphaFoldDB" id="A0A2A2KBP4"/>
<proteinExistence type="predicted"/>
<feature type="region of interest" description="Disordered" evidence="3">
    <location>
        <begin position="178"/>
        <end position="197"/>
    </location>
</feature>
<dbReference type="EMBL" id="LIAE01009103">
    <property type="protein sequence ID" value="PAV71239.1"/>
    <property type="molecule type" value="Genomic_DNA"/>
</dbReference>
<dbReference type="STRING" id="2018661.A0A2A2KBP4"/>
<gene>
    <name evidence="4" type="ORF">WR25_01158</name>
</gene>
<comment type="subcellular location">
    <subcellularLocation>
        <location evidence="1">Cytoplasm</location>
        <location evidence="1">P-body</location>
    </subcellularLocation>
</comment>
<accession>A0A2A2KBP4</accession>
<evidence type="ECO:0000256" key="3">
    <source>
        <dbReference type="SAM" id="MobiDB-lite"/>
    </source>
</evidence>
<name>A0A2A2KBP4_9BILA</name>
<comment type="caution">
    <text evidence="4">The sequence shown here is derived from an EMBL/GenBank/DDBJ whole genome shotgun (WGS) entry which is preliminary data.</text>
</comment>
<reference evidence="4 5" key="1">
    <citation type="journal article" date="2017" name="Curr. Biol.">
        <title>Genome architecture and evolution of a unichromosomal asexual nematode.</title>
        <authorList>
            <person name="Fradin H."/>
            <person name="Zegar C."/>
            <person name="Gutwein M."/>
            <person name="Lucas J."/>
            <person name="Kovtun M."/>
            <person name="Corcoran D."/>
            <person name="Baugh L.R."/>
            <person name="Kiontke K."/>
            <person name="Gunsalus K."/>
            <person name="Fitch D.H."/>
            <person name="Piano F."/>
        </authorList>
    </citation>
    <scope>NUCLEOTIDE SEQUENCE [LARGE SCALE GENOMIC DNA]</scope>
    <source>
        <strain evidence="4">PF1309</strain>
    </source>
</reference>
<feature type="region of interest" description="Disordered" evidence="3">
    <location>
        <begin position="529"/>
        <end position="569"/>
    </location>
</feature>
<protein>
    <recommendedName>
        <fullName evidence="6">mRNA decay factor PAT1 domain-containing protein</fullName>
    </recommendedName>
</protein>
<dbReference type="Proteomes" id="UP000218231">
    <property type="component" value="Unassembled WGS sequence"/>
</dbReference>
<evidence type="ECO:0000256" key="1">
    <source>
        <dbReference type="ARBA" id="ARBA00004201"/>
    </source>
</evidence>
<feature type="region of interest" description="Disordered" evidence="3">
    <location>
        <begin position="211"/>
        <end position="288"/>
    </location>
</feature>
<dbReference type="InterPro" id="IPR039900">
    <property type="entry name" value="Pat1-like"/>
</dbReference>
<feature type="compositionally biased region" description="Polar residues" evidence="3">
    <location>
        <begin position="179"/>
        <end position="191"/>
    </location>
</feature>
<feature type="compositionally biased region" description="Pro residues" evidence="3">
    <location>
        <begin position="264"/>
        <end position="277"/>
    </location>
</feature>
<dbReference type="GO" id="GO:0003723">
    <property type="term" value="F:RNA binding"/>
    <property type="evidence" value="ECO:0007669"/>
    <property type="project" value="TreeGrafter"/>
</dbReference>
<dbReference type="GO" id="GO:0000290">
    <property type="term" value="P:deadenylation-dependent decapping of nuclear-transcribed mRNA"/>
    <property type="evidence" value="ECO:0007669"/>
    <property type="project" value="InterPro"/>
</dbReference>
<feature type="region of interest" description="Disordered" evidence="3">
    <location>
        <begin position="317"/>
        <end position="377"/>
    </location>
</feature>
<feature type="region of interest" description="Disordered" evidence="3">
    <location>
        <begin position="631"/>
        <end position="653"/>
    </location>
</feature>
<feature type="compositionally biased region" description="Polar residues" evidence="3">
    <location>
        <begin position="317"/>
        <end position="330"/>
    </location>
</feature>
<dbReference type="GO" id="GO:0033962">
    <property type="term" value="P:P-body assembly"/>
    <property type="evidence" value="ECO:0007669"/>
    <property type="project" value="TreeGrafter"/>
</dbReference>
<dbReference type="OrthoDB" id="74835at2759"/>
<evidence type="ECO:0000256" key="2">
    <source>
        <dbReference type="ARBA" id="ARBA00022490"/>
    </source>
</evidence>